<organism evidence="2 3">
    <name type="scientific">Hermanssonia centrifuga</name>
    <dbReference type="NCBI Taxonomy" id="98765"/>
    <lineage>
        <taxon>Eukaryota</taxon>
        <taxon>Fungi</taxon>
        <taxon>Dikarya</taxon>
        <taxon>Basidiomycota</taxon>
        <taxon>Agaricomycotina</taxon>
        <taxon>Agaricomycetes</taxon>
        <taxon>Polyporales</taxon>
        <taxon>Meruliaceae</taxon>
        <taxon>Hermanssonia</taxon>
    </lineage>
</organism>
<name>A0A2R6PN29_9APHY</name>
<protein>
    <submittedName>
        <fullName evidence="2">Uncharacterized protein</fullName>
    </submittedName>
</protein>
<dbReference type="AlphaFoldDB" id="A0A2R6PN29"/>
<feature type="compositionally biased region" description="Polar residues" evidence="1">
    <location>
        <begin position="311"/>
        <end position="331"/>
    </location>
</feature>
<dbReference type="Proteomes" id="UP000186601">
    <property type="component" value="Unassembled WGS sequence"/>
</dbReference>
<feature type="compositionally biased region" description="Polar residues" evidence="1">
    <location>
        <begin position="293"/>
        <end position="302"/>
    </location>
</feature>
<evidence type="ECO:0000256" key="1">
    <source>
        <dbReference type="SAM" id="MobiDB-lite"/>
    </source>
</evidence>
<feature type="region of interest" description="Disordered" evidence="1">
    <location>
        <begin position="257"/>
        <end position="333"/>
    </location>
</feature>
<keyword evidence="3" id="KW-1185">Reference proteome</keyword>
<dbReference type="EMBL" id="MLYV02000468">
    <property type="protein sequence ID" value="PSR93819.1"/>
    <property type="molecule type" value="Genomic_DNA"/>
</dbReference>
<dbReference type="STRING" id="98765.A0A2R6PN29"/>
<sequence>MTSPQDNASILSGQFSVSPKTIRGTSEHSHSPVRHRASTGSDTDNVSRPRLSPTLTRSFNPNDPDVRERQRTMDADMAMHLSRARSNTLVVSSPISPSPPGKPVELDDPNFPRLSLQEEHSLKFARSGGHHTGADEHGEHYHHGLASEAHLNHLSAAHEPALLVSLGAQEQDDIGGLPLYQASVPLQEQPFDFSTLEAYAREEKRSLGIHSPTTPTPPDGGLPCSQSTTSTVPPLPDIMNANGSTDSNTIFPLPRARQRKLSQSAPRPRRGKMALFEHPSGGPPPTLAFRSPQLATSTTGQALSAVASADNLPSTNGTSGVPQLARQTTMGSGHDRPYRFSFYSNSLSATIHARSLSELPAEGQSFEELFQGMNEKGGRWEGAYLSRPGTSMGLAGPARGAPSIPIAERSGISKMSGNGKDNSHGYGPNNSAEANTWWLDVQSPTDDEMKLLSKVGEPVCDLRIPADSLRGVQHPSPHD</sequence>
<evidence type="ECO:0000313" key="3">
    <source>
        <dbReference type="Proteomes" id="UP000186601"/>
    </source>
</evidence>
<dbReference type="OrthoDB" id="29879at2759"/>
<evidence type="ECO:0000313" key="2">
    <source>
        <dbReference type="EMBL" id="PSR93819.1"/>
    </source>
</evidence>
<dbReference type="GO" id="GO:0015095">
    <property type="term" value="F:magnesium ion transmembrane transporter activity"/>
    <property type="evidence" value="ECO:0007669"/>
    <property type="project" value="TreeGrafter"/>
</dbReference>
<proteinExistence type="predicted"/>
<comment type="caution">
    <text evidence="2">The sequence shown here is derived from an EMBL/GenBank/DDBJ whole genome shotgun (WGS) entry which is preliminary data.</text>
</comment>
<gene>
    <name evidence="2" type="ORF">PHLCEN_2v4714</name>
</gene>
<dbReference type="PANTHER" id="PTHR21535">
    <property type="entry name" value="MAGNESIUM AND COBALT TRANSPORT PROTEIN/MITOCHONDRIAL IMPORT INNER MEMBRANE TRANSLOCASE SUBUNIT TIM8"/>
    <property type="match status" value="1"/>
</dbReference>
<feature type="region of interest" description="Disordered" evidence="1">
    <location>
        <begin position="206"/>
        <end position="231"/>
    </location>
</feature>
<reference evidence="2 3" key="1">
    <citation type="submission" date="2018-02" db="EMBL/GenBank/DDBJ databases">
        <title>Genome sequence of the basidiomycete white-rot fungus Phlebia centrifuga.</title>
        <authorList>
            <person name="Granchi Z."/>
            <person name="Peng M."/>
            <person name="de Vries R.P."/>
            <person name="Hilden K."/>
            <person name="Makela M.R."/>
            <person name="Grigoriev I."/>
            <person name="Riley R."/>
        </authorList>
    </citation>
    <scope>NUCLEOTIDE SEQUENCE [LARGE SCALE GENOMIC DNA]</scope>
    <source>
        <strain evidence="2 3">FBCC195</strain>
    </source>
</reference>
<dbReference type="GO" id="GO:0016020">
    <property type="term" value="C:membrane"/>
    <property type="evidence" value="ECO:0007669"/>
    <property type="project" value="TreeGrafter"/>
</dbReference>
<dbReference type="PANTHER" id="PTHR21535:SF90">
    <property type="entry name" value="CORA METAL ION TRANSPORTER"/>
    <property type="match status" value="1"/>
</dbReference>
<accession>A0A2R6PN29</accession>
<dbReference type="GO" id="GO:0010961">
    <property type="term" value="P:intracellular magnesium ion homeostasis"/>
    <property type="evidence" value="ECO:0007669"/>
    <property type="project" value="TreeGrafter"/>
</dbReference>
<feature type="region of interest" description="Disordered" evidence="1">
    <location>
        <begin position="1"/>
        <end position="67"/>
    </location>
</feature>
<feature type="compositionally biased region" description="Polar residues" evidence="1">
    <location>
        <begin position="1"/>
        <end position="19"/>
    </location>
</feature>